<dbReference type="InterPro" id="IPR004365">
    <property type="entry name" value="NA-bd_OB_tRNA"/>
</dbReference>
<reference evidence="16" key="1">
    <citation type="submission" date="2011-02" db="EMBL/GenBank/DDBJ databases">
        <title>The complete genome of Planctomyces brasiliensis DSM 5305.</title>
        <authorList>
            <person name="Lucas S."/>
            <person name="Copeland A."/>
            <person name="Lapidus A."/>
            <person name="Bruce D."/>
            <person name="Goodwin L."/>
            <person name="Pitluck S."/>
            <person name="Kyrpides N."/>
            <person name="Mavromatis K."/>
            <person name="Pagani I."/>
            <person name="Ivanova N."/>
            <person name="Ovchinnikova G."/>
            <person name="Lu M."/>
            <person name="Detter J.C."/>
            <person name="Han C."/>
            <person name="Land M."/>
            <person name="Hauser L."/>
            <person name="Markowitz V."/>
            <person name="Cheng J.-F."/>
            <person name="Hugenholtz P."/>
            <person name="Woyke T."/>
            <person name="Wu D."/>
            <person name="Tindall B."/>
            <person name="Pomrenke H.G."/>
            <person name="Brambilla E."/>
            <person name="Klenk H.-P."/>
            <person name="Eisen J.A."/>
        </authorList>
    </citation>
    <scope>NUCLEOTIDE SEQUENCE [LARGE SCALE GENOMIC DNA]</scope>
    <source>
        <strain evidence="16">ATCC 49424 / DSM 5305 / JCM 21570 / NBRC 103401 / IFAM 1448</strain>
    </source>
</reference>
<dbReference type="NCBIfam" id="NF004225">
    <property type="entry name" value="PRK05672.1"/>
    <property type="match status" value="1"/>
</dbReference>
<evidence type="ECO:0000256" key="5">
    <source>
        <dbReference type="ARBA" id="ARBA00022490"/>
    </source>
</evidence>
<organism evidence="15 16">
    <name type="scientific">Rubinisphaera brasiliensis (strain ATCC 49424 / DSM 5305 / JCM 21570 / IAM 15109 / NBRC 103401 / IFAM 1448)</name>
    <name type="common">Planctomyces brasiliensis</name>
    <dbReference type="NCBI Taxonomy" id="756272"/>
    <lineage>
        <taxon>Bacteria</taxon>
        <taxon>Pseudomonadati</taxon>
        <taxon>Planctomycetota</taxon>
        <taxon>Planctomycetia</taxon>
        <taxon>Planctomycetales</taxon>
        <taxon>Planctomycetaceae</taxon>
        <taxon>Rubinisphaera</taxon>
    </lineage>
</organism>
<evidence type="ECO:0000256" key="2">
    <source>
        <dbReference type="ARBA" id="ARBA00007391"/>
    </source>
</evidence>
<dbReference type="Gene3D" id="3.20.20.140">
    <property type="entry name" value="Metal-dependent hydrolases"/>
    <property type="match status" value="1"/>
</dbReference>
<dbReference type="GO" id="GO:0008408">
    <property type="term" value="F:3'-5' exonuclease activity"/>
    <property type="evidence" value="ECO:0007669"/>
    <property type="project" value="InterPro"/>
</dbReference>
<comment type="function">
    <text evidence="13">DNA polymerase involved in damage-induced mutagenesis and translesion synthesis (TLS). It is not the major replicative DNA polymerase.</text>
</comment>
<keyword evidence="16" id="KW-1185">Reference proteome</keyword>
<evidence type="ECO:0000256" key="3">
    <source>
        <dbReference type="ARBA" id="ARBA00012417"/>
    </source>
</evidence>
<dbReference type="STRING" id="756272.Plabr_3010"/>
<comment type="similarity">
    <text evidence="2 13">Belongs to the DNA polymerase type-C family. DnaE2 subfamily.</text>
</comment>
<dbReference type="Pfam" id="PF02811">
    <property type="entry name" value="PHP"/>
    <property type="match status" value="1"/>
</dbReference>
<dbReference type="GO" id="GO:0005737">
    <property type="term" value="C:cytoplasm"/>
    <property type="evidence" value="ECO:0007669"/>
    <property type="project" value="UniProtKB-SubCell"/>
</dbReference>
<dbReference type="CDD" id="cd04485">
    <property type="entry name" value="DnaE_OBF"/>
    <property type="match status" value="1"/>
</dbReference>
<keyword evidence="10 13" id="KW-0239">DNA-directed DNA polymerase</keyword>
<evidence type="ECO:0000313" key="16">
    <source>
        <dbReference type="Proteomes" id="UP000006860"/>
    </source>
</evidence>
<dbReference type="InterPro" id="IPR023073">
    <property type="entry name" value="DnaE2"/>
</dbReference>
<evidence type="ECO:0000256" key="6">
    <source>
        <dbReference type="ARBA" id="ARBA00022679"/>
    </source>
</evidence>
<evidence type="ECO:0000256" key="12">
    <source>
        <dbReference type="ARBA" id="ARBA00049244"/>
    </source>
</evidence>
<dbReference type="NCBIfam" id="TIGR00594">
    <property type="entry name" value="polc"/>
    <property type="match status" value="1"/>
</dbReference>
<name>F0SH66_RUBBR</name>
<dbReference type="HAMAP" id="MF_01902">
    <property type="entry name" value="DNApol_error_prone"/>
    <property type="match status" value="1"/>
</dbReference>
<proteinExistence type="inferred from homology"/>
<dbReference type="SUPFAM" id="SSF89550">
    <property type="entry name" value="PHP domain-like"/>
    <property type="match status" value="1"/>
</dbReference>
<dbReference type="InterPro" id="IPR016195">
    <property type="entry name" value="Pol/histidinol_Pase-like"/>
</dbReference>
<evidence type="ECO:0000256" key="4">
    <source>
        <dbReference type="ARBA" id="ARBA00017273"/>
    </source>
</evidence>
<evidence type="ECO:0000259" key="14">
    <source>
        <dbReference type="SMART" id="SM00481"/>
    </source>
</evidence>
<dbReference type="RefSeq" id="WP_013629328.1">
    <property type="nucleotide sequence ID" value="NC_015174.1"/>
</dbReference>
<dbReference type="GO" id="GO:0006260">
    <property type="term" value="P:DNA replication"/>
    <property type="evidence" value="ECO:0007669"/>
    <property type="project" value="UniProtKB-KW"/>
</dbReference>
<dbReference type="InterPro" id="IPR029460">
    <property type="entry name" value="DNAPol_HHH"/>
</dbReference>
<keyword evidence="11 13" id="KW-0234">DNA repair</keyword>
<dbReference type="Pfam" id="PF14579">
    <property type="entry name" value="HHH_6"/>
    <property type="match status" value="1"/>
</dbReference>
<dbReference type="eggNOG" id="COG0587">
    <property type="taxonomic scope" value="Bacteria"/>
</dbReference>
<comment type="catalytic activity">
    <reaction evidence="12 13">
        <text>DNA(n) + a 2'-deoxyribonucleoside 5'-triphosphate = DNA(n+1) + diphosphate</text>
        <dbReference type="Rhea" id="RHEA:22508"/>
        <dbReference type="Rhea" id="RHEA-COMP:17339"/>
        <dbReference type="Rhea" id="RHEA-COMP:17340"/>
        <dbReference type="ChEBI" id="CHEBI:33019"/>
        <dbReference type="ChEBI" id="CHEBI:61560"/>
        <dbReference type="ChEBI" id="CHEBI:173112"/>
        <dbReference type="EC" id="2.7.7.7"/>
    </reaction>
</comment>
<keyword evidence="8 13" id="KW-0235">DNA replication</keyword>
<dbReference type="InterPro" id="IPR040982">
    <property type="entry name" value="DNA_pol3_finger"/>
</dbReference>
<evidence type="ECO:0000256" key="8">
    <source>
        <dbReference type="ARBA" id="ARBA00022705"/>
    </source>
</evidence>
<dbReference type="EC" id="2.7.7.7" evidence="3 13"/>
<dbReference type="InterPro" id="IPR004013">
    <property type="entry name" value="PHP_dom"/>
</dbReference>
<dbReference type="Gene3D" id="1.10.150.870">
    <property type="match status" value="1"/>
</dbReference>
<dbReference type="Pfam" id="PF01336">
    <property type="entry name" value="tRNA_anti-codon"/>
    <property type="match status" value="1"/>
</dbReference>
<keyword evidence="6 13" id="KW-0808">Transferase</keyword>
<dbReference type="InterPro" id="IPR003141">
    <property type="entry name" value="Pol/His_phosphatase_N"/>
</dbReference>
<feature type="domain" description="Polymerase/histidinol phosphatase N-terminal" evidence="14">
    <location>
        <begin position="32"/>
        <end position="99"/>
    </location>
</feature>
<evidence type="ECO:0000256" key="10">
    <source>
        <dbReference type="ARBA" id="ARBA00022932"/>
    </source>
</evidence>
<dbReference type="OrthoDB" id="9803237at2"/>
<dbReference type="PANTHER" id="PTHR32294:SF4">
    <property type="entry name" value="ERROR-PRONE DNA POLYMERASE"/>
    <property type="match status" value="1"/>
</dbReference>
<keyword evidence="9 13" id="KW-0227">DNA damage</keyword>
<dbReference type="SMART" id="SM00481">
    <property type="entry name" value="POLIIIAc"/>
    <property type="match status" value="1"/>
</dbReference>
<dbReference type="GO" id="GO:0003676">
    <property type="term" value="F:nucleic acid binding"/>
    <property type="evidence" value="ECO:0007669"/>
    <property type="project" value="InterPro"/>
</dbReference>
<dbReference type="AlphaFoldDB" id="F0SH66"/>
<dbReference type="InterPro" id="IPR011708">
    <property type="entry name" value="DNA_pol3_alpha_NTPase_dom"/>
</dbReference>
<dbReference type="GO" id="GO:0006281">
    <property type="term" value="P:DNA repair"/>
    <property type="evidence" value="ECO:0007669"/>
    <property type="project" value="UniProtKB-UniRule"/>
</dbReference>
<dbReference type="InterPro" id="IPR004805">
    <property type="entry name" value="DnaE2/DnaE/PolC"/>
</dbReference>
<dbReference type="CDD" id="cd07434">
    <property type="entry name" value="PHP_PolIIIA_DnaE2"/>
    <property type="match status" value="1"/>
</dbReference>
<evidence type="ECO:0000256" key="1">
    <source>
        <dbReference type="ARBA" id="ARBA00004496"/>
    </source>
</evidence>
<dbReference type="PANTHER" id="PTHR32294">
    <property type="entry name" value="DNA POLYMERASE III SUBUNIT ALPHA"/>
    <property type="match status" value="1"/>
</dbReference>
<dbReference type="GO" id="GO:0003887">
    <property type="term" value="F:DNA-directed DNA polymerase activity"/>
    <property type="evidence" value="ECO:0007669"/>
    <property type="project" value="UniProtKB-UniRule"/>
</dbReference>
<sequence>MPDLPPPRMRPAFPPLKHAETESIAAGKLPFAELRCLSNFSFLEGASHPDELVERAAELGYRALAITDRNSLAGVVRAHVAAKQAGIHLLIGAELTPVDSLPIVVLARNRAGYGRLCRLITRGRTRAPKGACELTFQDIAEHSEDLIGCVPLSVRPTETPQEESVFRRELSRYRDVFQDSGYGLVHRHLSDRDDLSVHAQLKLAEGSGLTPVASNDVHYHLPNRRVLQDVLTAIRHRCPVDSLGFRMFPNGERYLKTPGQMRALFGNCPELVTRTADIANQCTFSLDELRYEYPEELCPEQTTPMEHLRQLTWRGAAGRYPDGTPDHVRQLIEYELALIAELKYEAYFLTVHDLVHFARSRGILCQGRGSAANSAVCFCLGVTSVDPAYTQVLFERFISKERDEAPDIDIDFEHERREEVIQYIYQKYGRERAGMTATLITYRLKSAVRDVGKALGLSQDCLETLAAGFERSNELQTLSQRMNEAGVSGGSTLGQFLRRLVVDILGFPRHLSQHTGGMVMTQGALCEVVPIENASMPGRTVVEWDKNDLDALGILKVDCLALGMLTAIRKGFDLLRESYGRDLSLATVPAEDPQTYAMIQQADTMGVFQIESRAQMSMLPRLRPKEMYDLVIQVAIVRPGPIQGDMVHPYLRRRDGLEAEEYPNEQIRDVLQRTLGVPIFQEQAMKLAVVAAGFTPGEADQLRRAMGAWRKSGVMDRFHQKLISGMLAHGYGRDFAERLFNQIRGFGEYGFPESHAASFALLVYVSAWLKCHYPDVFLAALLNSQPLGFYQPAQLVRDARQHGVEVRPVDVNFSDWNCTLEAQPQSSCQAVRLGFRQITGLSQRDAEAIVAARKGGAFQTVDEIANRTGVANAVLSRLARSDAYSSLQLSRRTALWESLPQRLSNSLLESQQPDAIPDALPIMPALTEVIHDYRHSGLSLKDHPVRFLRKRLTQLQAVPMDTLGSYPVDRRVRVAGLVLLRQRPGTAKGITFMTLEDETGHANLIVHPTTWEKFRKTALTATALLVRGQLQREGSVIHVVVDHMKDLSQEFQHIGKARNFG</sequence>
<accession>F0SH66</accession>
<gene>
    <name evidence="13" type="primary">dnaE2</name>
    <name evidence="15" type="ordered locus">Plabr_3010</name>
</gene>
<keyword evidence="7 13" id="KW-0548">Nucleotidyltransferase</keyword>
<evidence type="ECO:0000256" key="13">
    <source>
        <dbReference type="HAMAP-Rule" id="MF_01902"/>
    </source>
</evidence>
<evidence type="ECO:0000313" key="15">
    <source>
        <dbReference type="EMBL" id="ADY60607.1"/>
    </source>
</evidence>
<keyword evidence="5 13" id="KW-0963">Cytoplasm</keyword>
<dbReference type="HOGENOM" id="CLU_001600_4_0_0"/>
<evidence type="ECO:0000256" key="7">
    <source>
        <dbReference type="ARBA" id="ARBA00022695"/>
    </source>
</evidence>
<dbReference type="Pfam" id="PF07733">
    <property type="entry name" value="DNA_pol3_alpha"/>
    <property type="match status" value="1"/>
</dbReference>
<comment type="subcellular location">
    <subcellularLocation>
        <location evidence="1 13">Cytoplasm</location>
    </subcellularLocation>
</comment>
<dbReference type="Pfam" id="PF17657">
    <property type="entry name" value="DNA_pol3_finger"/>
    <property type="match status" value="1"/>
</dbReference>
<dbReference type="KEGG" id="pbs:Plabr_3010"/>
<evidence type="ECO:0000256" key="9">
    <source>
        <dbReference type="ARBA" id="ARBA00022763"/>
    </source>
</evidence>
<dbReference type="EMBL" id="CP002546">
    <property type="protein sequence ID" value="ADY60607.1"/>
    <property type="molecule type" value="Genomic_DNA"/>
</dbReference>
<protein>
    <recommendedName>
        <fullName evidence="4 13">Error-prone DNA polymerase</fullName>
        <ecNumber evidence="3 13">2.7.7.7</ecNumber>
    </recommendedName>
</protein>
<dbReference type="Proteomes" id="UP000006860">
    <property type="component" value="Chromosome"/>
</dbReference>
<evidence type="ECO:0000256" key="11">
    <source>
        <dbReference type="ARBA" id="ARBA00023204"/>
    </source>
</evidence>